<feature type="compositionally biased region" description="Low complexity" evidence="9">
    <location>
        <begin position="547"/>
        <end position="556"/>
    </location>
</feature>
<feature type="active site" description="Charge relay system" evidence="7">
    <location>
        <position position="756"/>
    </location>
</feature>
<evidence type="ECO:0000256" key="3">
    <source>
        <dbReference type="ARBA" id="ARBA00022670"/>
    </source>
</evidence>
<dbReference type="InterPro" id="IPR000209">
    <property type="entry name" value="Peptidase_S8/S53_dom"/>
</dbReference>
<evidence type="ECO:0000256" key="4">
    <source>
        <dbReference type="ARBA" id="ARBA00022729"/>
    </source>
</evidence>
<evidence type="ECO:0000259" key="13">
    <source>
        <dbReference type="Pfam" id="PF02225"/>
    </source>
</evidence>
<dbReference type="PANTHER" id="PTHR43806">
    <property type="entry name" value="PEPTIDASE S8"/>
    <property type="match status" value="1"/>
</dbReference>
<dbReference type="EMBL" id="JBHTEF010000001">
    <property type="protein sequence ID" value="MFC7581540.1"/>
    <property type="molecule type" value="Genomic_DNA"/>
</dbReference>
<dbReference type="Pfam" id="PF02225">
    <property type="entry name" value="PA"/>
    <property type="match status" value="1"/>
</dbReference>
<feature type="compositionally biased region" description="Low complexity" evidence="9">
    <location>
        <begin position="42"/>
        <end position="64"/>
    </location>
</feature>
<dbReference type="RefSeq" id="WP_380974939.1">
    <property type="nucleotide sequence ID" value="NZ_JBHTEF010000001.1"/>
</dbReference>
<dbReference type="InterPro" id="IPR023827">
    <property type="entry name" value="Peptidase_S8_Asp-AS"/>
</dbReference>
<keyword evidence="5 7" id="KW-0378">Hydrolase</keyword>
<keyword evidence="2" id="KW-0964">Secreted</keyword>
<dbReference type="PROSITE" id="PS00138">
    <property type="entry name" value="SUBTILASE_SER"/>
    <property type="match status" value="1"/>
</dbReference>
<dbReference type="Pfam" id="PF00082">
    <property type="entry name" value="Peptidase_S8"/>
    <property type="match status" value="1"/>
</dbReference>
<dbReference type="SUPFAM" id="SSF48726">
    <property type="entry name" value="Immunoglobulin"/>
    <property type="match status" value="1"/>
</dbReference>
<evidence type="ECO:0000259" key="12">
    <source>
        <dbReference type="Pfam" id="PF00082"/>
    </source>
</evidence>
<evidence type="ECO:0000256" key="8">
    <source>
        <dbReference type="RuleBase" id="RU003355"/>
    </source>
</evidence>
<dbReference type="InterPro" id="IPR050131">
    <property type="entry name" value="Peptidase_S8_subtilisin-like"/>
</dbReference>
<name>A0ABW2SNT0_9ACTO</name>
<evidence type="ECO:0000256" key="5">
    <source>
        <dbReference type="ARBA" id="ARBA00022801"/>
    </source>
</evidence>
<feature type="signal peptide" evidence="11">
    <location>
        <begin position="1"/>
        <end position="29"/>
    </location>
</feature>
<dbReference type="PROSITE" id="PS00136">
    <property type="entry name" value="SUBTILASE_ASP"/>
    <property type="match status" value="1"/>
</dbReference>
<feature type="region of interest" description="Disordered" evidence="9">
    <location>
        <begin position="547"/>
        <end position="592"/>
    </location>
</feature>
<evidence type="ECO:0000256" key="10">
    <source>
        <dbReference type="SAM" id="Phobius"/>
    </source>
</evidence>
<comment type="caution">
    <text evidence="14">The sequence shown here is derived from an EMBL/GenBank/DDBJ whole genome shotgun (WGS) entry which is preliminary data.</text>
</comment>
<feature type="domain" description="PA" evidence="13">
    <location>
        <begin position="1013"/>
        <end position="1105"/>
    </location>
</feature>
<gene>
    <name evidence="14" type="ORF">ACFQWG_10075</name>
</gene>
<evidence type="ECO:0000256" key="6">
    <source>
        <dbReference type="ARBA" id="ARBA00022825"/>
    </source>
</evidence>
<dbReference type="InterPro" id="IPR036852">
    <property type="entry name" value="Peptidase_S8/S53_dom_sf"/>
</dbReference>
<feature type="active site" description="Charge relay system" evidence="7">
    <location>
        <position position="836"/>
    </location>
</feature>
<evidence type="ECO:0000256" key="1">
    <source>
        <dbReference type="ARBA" id="ARBA00011073"/>
    </source>
</evidence>
<keyword evidence="4 11" id="KW-0732">Signal</keyword>
<dbReference type="Proteomes" id="UP001596527">
    <property type="component" value="Unassembled WGS sequence"/>
</dbReference>
<evidence type="ECO:0000256" key="7">
    <source>
        <dbReference type="PROSITE-ProRule" id="PRU01240"/>
    </source>
</evidence>
<dbReference type="PANTHER" id="PTHR43806:SF11">
    <property type="entry name" value="CEREVISIN-RELATED"/>
    <property type="match status" value="1"/>
</dbReference>
<dbReference type="InterPro" id="IPR036179">
    <property type="entry name" value="Ig-like_dom_sf"/>
</dbReference>
<proteinExistence type="inferred from homology"/>
<evidence type="ECO:0000256" key="9">
    <source>
        <dbReference type="SAM" id="MobiDB-lite"/>
    </source>
</evidence>
<dbReference type="PRINTS" id="PR00723">
    <property type="entry name" value="SUBTILISIN"/>
</dbReference>
<reference evidence="15" key="1">
    <citation type="journal article" date="2019" name="Int. J. Syst. Evol. Microbiol.">
        <title>The Global Catalogue of Microorganisms (GCM) 10K type strain sequencing project: providing services to taxonomists for standard genome sequencing and annotation.</title>
        <authorList>
            <consortium name="The Broad Institute Genomics Platform"/>
            <consortium name="The Broad Institute Genome Sequencing Center for Infectious Disease"/>
            <person name="Wu L."/>
            <person name="Ma J."/>
        </authorList>
    </citation>
    <scope>NUCLEOTIDE SEQUENCE [LARGE SCALE GENOMIC DNA]</scope>
    <source>
        <strain evidence="15">CCUG 56698</strain>
    </source>
</reference>
<dbReference type="InterPro" id="IPR015500">
    <property type="entry name" value="Peptidase_S8_subtilisin-rel"/>
</dbReference>
<evidence type="ECO:0000313" key="15">
    <source>
        <dbReference type="Proteomes" id="UP001596527"/>
    </source>
</evidence>
<evidence type="ECO:0000256" key="11">
    <source>
        <dbReference type="SAM" id="SignalP"/>
    </source>
</evidence>
<dbReference type="Gene3D" id="3.40.50.200">
    <property type="entry name" value="Peptidase S8/S53 domain"/>
    <property type="match status" value="2"/>
</dbReference>
<evidence type="ECO:0000256" key="2">
    <source>
        <dbReference type="ARBA" id="ARBA00022512"/>
    </source>
</evidence>
<feature type="chain" id="PRO_5046164830" evidence="11">
    <location>
        <begin position="30"/>
        <end position="1911"/>
    </location>
</feature>
<feature type="transmembrane region" description="Helical" evidence="10">
    <location>
        <begin position="1882"/>
        <end position="1900"/>
    </location>
</feature>
<feature type="compositionally biased region" description="Polar residues" evidence="9">
    <location>
        <begin position="714"/>
        <end position="726"/>
    </location>
</feature>
<dbReference type="CDD" id="cd07474">
    <property type="entry name" value="Peptidases_S8_subtilisin_Vpr-like"/>
    <property type="match status" value="1"/>
</dbReference>
<keyword evidence="3 7" id="KW-0645">Protease</keyword>
<feature type="active site" description="Charge relay system" evidence="7">
    <location>
        <position position="1184"/>
    </location>
</feature>
<evidence type="ECO:0000313" key="14">
    <source>
        <dbReference type="EMBL" id="MFC7581540.1"/>
    </source>
</evidence>
<keyword evidence="2" id="KW-0134">Cell wall</keyword>
<feature type="region of interest" description="Disordered" evidence="9">
    <location>
        <begin position="28"/>
        <end position="104"/>
    </location>
</feature>
<keyword evidence="15" id="KW-1185">Reference proteome</keyword>
<dbReference type="InterPro" id="IPR023828">
    <property type="entry name" value="Peptidase_S8_Ser-AS"/>
</dbReference>
<dbReference type="Gene3D" id="2.60.40.10">
    <property type="entry name" value="Immunoglobulins"/>
    <property type="match status" value="3"/>
</dbReference>
<keyword evidence="10" id="KW-1133">Transmembrane helix</keyword>
<keyword evidence="10" id="KW-0812">Transmembrane</keyword>
<feature type="region of interest" description="Disordered" evidence="9">
    <location>
        <begin position="703"/>
        <end position="733"/>
    </location>
</feature>
<protein>
    <submittedName>
        <fullName evidence="14">S8 family serine peptidase</fullName>
    </submittedName>
</protein>
<dbReference type="PROSITE" id="PS51892">
    <property type="entry name" value="SUBTILASE"/>
    <property type="match status" value="1"/>
</dbReference>
<feature type="compositionally biased region" description="Pro residues" evidence="9">
    <location>
        <begin position="65"/>
        <end position="76"/>
    </location>
</feature>
<dbReference type="InterPro" id="IPR034213">
    <property type="entry name" value="S8_Vpr-like"/>
</dbReference>
<feature type="compositionally biased region" description="Gly residues" evidence="9">
    <location>
        <begin position="557"/>
        <end position="569"/>
    </location>
</feature>
<dbReference type="SUPFAM" id="SSF52743">
    <property type="entry name" value="Subtilisin-like"/>
    <property type="match status" value="1"/>
</dbReference>
<comment type="similarity">
    <text evidence="1 7 8">Belongs to the peptidase S8 family.</text>
</comment>
<dbReference type="InterPro" id="IPR013783">
    <property type="entry name" value="Ig-like_fold"/>
</dbReference>
<keyword evidence="10" id="KW-0472">Membrane</keyword>
<organism evidence="14 15">
    <name type="scientific">Schaalia naturae</name>
    <dbReference type="NCBI Taxonomy" id="635203"/>
    <lineage>
        <taxon>Bacteria</taxon>
        <taxon>Bacillati</taxon>
        <taxon>Actinomycetota</taxon>
        <taxon>Actinomycetes</taxon>
        <taxon>Actinomycetales</taxon>
        <taxon>Actinomycetaceae</taxon>
        <taxon>Schaalia</taxon>
    </lineage>
</organism>
<accession>A0ABW2SNT0</accession>
<keyword evidence="6 7" id="KW-0720">Serine protease</keyword>
<sequence>MAMPHARSVRALAASVAVALAGVLTPVGASVADPSPDPSPGAPTAAAPEEPVPAESASGAETPAEPAPADPTPVPSAPAQSGDEGGAGESGGSDAAQKPAYTTASGAVAVERNTVKVGTSAADMRAVVPTRARSASTVPYLLSVTLDPPTINNYDYFAVGVTLTATGLGAGERAIITDTSPSGDVHTFDPVTADASGTVTTTVMRRDRVDPEVGAHLIEITADSGAMGGASLDVTLSERLNAKAQATPSTTDVVAYHDTPVTIDGSGFAPGEWVSVHVTTPDGSTGLVSDDVAADAQGKVRYVVQAGSAAVDPGQWTITILGMESTRNGVATFFVKENPDAHQVGTIDVPTQPVSPDQFDQDGVPFTAHGLPAFGLFDLSIRNAHGNDYSVGRYRANGDGEWSDALYSAGADAGTYTLRLDNVDTADWTTASFTVTGEDGSVPEAPTLTVDPSTVSDADLMDGGIDVAGTGYQPGELVELTLRDKYQRKMDLDHRVIDAKQADDRGAVSFHVQADARPEAGQWTVIVAGVLYDALTQRAALTVTSADAGDGSSDAGQSGGAAQPGGGTGKTEPDPDTGSAPADGDLPAQEPQTPALAATDAPHAYFVRTSGEGALAYDVREQGARAQLKGVSRTASQRVQVLQGTLNRIEEAATDLDDESSVLYRSVWTVPGVAVQTTAQVAAELADRPDVVSVRPIVTKTLVEPVDGGGAEGDSTSQTGSDTPANGPSDLLTGAWKTWTGSGGYTGEGQVIAVIDTGLDYTHADFGGPDTSGRLWSQVGAQHAGDAMQPEWYDPSVVIPGWDFAGAAYDADASSSSYHPIAKPDANPIDGPGGGHGTHVAGTAIGRGVNADGTTFAGDYTTLTQAQVSAMKIAPGAAPGAKVIPLKVFGDGGGSTDLTGAALDYVGKLLAGGQQVDAINLSLGSAFGAADDPDNDLIQVLSDQGVVPVISAGNSGDITDVGGSPGTAQAALTVAASASGAAVLDTVQVVEPAGSAGDQASQYSQDYPLWFDITAPVVALSDPANLEGCRAFSAADKAAVEGKIVWLEWTDDDATRPCGSATRWDNASDAGAVGVIVTSGSDQFEAGIAGNTSIPGAQLTAEGTQALRPALEAGTLAVRLATSLAQTIRIEDPSLADVIGSFSSRGLHGSVDGTIKPDVSAPGVNVYSAAVGTGTGGTSMSGTSMASPHTAGVVLLTRQAHPDWPAQRIKEVVMNTATHDVVDKAGVSMSTLRQGTGRVDAVQATTSQVTVASVENGAATSASFGVVEVGEGGYTATRTLELTNSGAADQTYAVGYDARTETPGASFSLSADSVTVPAGGRAQVTVTLSASDPTALRRTIDPGQEATQDTDNHVADLTGVVTFTPGDADAGATPLWLPVFAAPKPVADTSAEAAEFIGGADSATLPVTGTPLDQGDAASGYHSRVTPLVFGGDSPLMDFDGEAAQASLQGVDILRFGAASTSPAESSPSQGTLAVGIETAGPITGLGATSYPTADLDLNGDGRDDFMLMPQLDSANGYRPVVYTIDVGRNAVVDVQPLNNLSSHPDQWDNDTVVYTTSLQRLGYTDTTTSTTLRYRASSQSVYAPVREDGTSIVDQTARVSLDVFAPPIWFATAADQDANPTAVTVSAGSSVVVHAGSADAGKILLVEHDDATHHRTSVVEWSTRDAVKLAILTQPQSQTVAEGGTAEFMVDATGEEPSYQWQEKSSGGEWTPSTAEGATTATLTVPGDTALSGHQFRVVVSDASGSLTSDAATLTVVAEGMRVPTVTLSPDVARAGDEVTLSGADFTPDSAVTLGIGPGGVELQAATTDAAGAFTVTFTVPEGLDVGDHTVTATDAQGLVARASLRIAAGEGGAVPSEPGQSGGAPGTGAVRGLAVTGGTAALAGSLALALLGAGAVLVRRRERGTAPRH</sequence>
<dbReference type="InterPro" id="IPR003137">
    <property type="entry name" value="PA_domain"/>
</dbReference>
<feature type="domain" description="Peptidase S8/S53" evidence="12">
    <location>
        <begin position="747"/>
        <end position="1237"/>
    </location>
</feature>